<dbReference type="GO" id="GO:0016987">
    <property type="term" value="F:sigma factor activity"/>
    <property type="evidence" value="ECO:0007669"/>
    <property type="project" value="UniProtKB-KW"/>
</dbReference>
<protein>
    <submittedName>
        <fullName evidence="7">RNA polymerase sigma-70 factor</fullName>
    </submittedName>
</protein>
<dbReference type="AlphaFoldDB" id="W0RGL2"/>
<evidence type="ECO:0000259" key="5">
    <source>
        <dbReference type="Pfam" id="PF04542"/>
    </source>
</evidence>
<feature type="domain" description="RNA polymerase sigma-70 region 2" evidence="5">
    <location>
        <begin position="27"/>
        <end position="92"/>
    </location>
</feature>
<dbReference type="SUPFAM" id="SSF88659">
    <property type="entry name" value="Sigma3 and sigma4 domains of RNA polymerase sigma factors"/>
    <property type="match status" value="1"/>
</dbReference>
<dbReference type="InterPro" id="IPR013249">
    <property type="entry name" value="RNA_pol_sigma70_r4_t2"/>
</dbReference>
<gene>
    <name evidence="7" type="ORF">J421_2384</name>
</gene>
<evidence type="ECO:0000256" key="4">
    <source>
        <dbReference type="ARBA" id="ARBA00023163"/>
    </source>
</evidence>
<dbReference type="CDD" id="cd06171">
    <property type="entry name" value="Sigma70_r4"/>
    <property type="match status" value="1"/>
</dbReference>
<dbReference type="PATRIC" id="fig|861299.3.peg.2430"/>
<dbReference type="InterPro" id="IPR014284">
    <property type="entry name" value="RNA_pol_sigma-70_dom"/>
</dbReference>
<dbReference type="KEGG" id="gba:J421_2384"/>
<dbReference type="GO" id="GO:0003677">
    <property type="term" value="F:DNA binding"/>
    <property type="evidence" value="ECO:0007669"/>
    <property type="project" value="InterPro"/>
</dbReference>
<dbReference type="GO" id="GO:0006352">
    <property type="term" value="P:DNA-templated transcription initiation"/>
    <property type="evidence" value="ECO:0007669"/>
    <property type="project" value="InterPro"/>
</dbReference>
<dbReference type="Proteomes" id="UP000019151">
    <property type="component" value="Chromosome"/>
</dbReference>
<dbReference type="InterPro" id="IPR039425">
    <property type="entry name" value="RNA_pol_sigma-70-like"/>
</dbReference>
<accession>W0RGL2</accession>
<dbReference type="Gene3D" id="1.10.1740.10">
    <property type="match status" value="1"/>
</dbReference>
<keyword evidence="3" id="KW-0731">Sigma factor</keyword>
<dbReference type="STRING" id="861299.J421_2384"/>
<dbReference type="SUPFAM" id="SSF88946">
    <property type="entry name" value="Sigma2 domain of RNA polymerase sigma factors"/>
    <property type="match status" value="1"/>
</dbReference>
<sequence length="185" mass="20765">METPAHQHALDPVARVRAGDAAAFEALFRAHYGPLCGFAERYVGSAAVAEELVQDLFADLWARRDTWTPLSSVRAYLFTAVRNRALNLRKRDALERDWSEQEATAEVHALHQDPPRADAALEAAELHARLDAAMESLPERCRLVMRLRWREQLGYAEIAEIMGISPKGVENQLARGLKALRGLLR</sequence>
<feature type="domain" description="RNA polymerase sigma factor 70 region 4 type 2" evidence="6">
    <location>
        <begin position="128"/>
        <end position="180"/>
    </location>
</feature>
<dbReference type="InterPro" id="IPR014327">
    <property type="entry name" value="RNA_pol_sigma70_bacteroid"/>
</dbReference>
<reference evidence="7 8" key="1">
    <citation type="journal article" date="2014" name="Genome Announc.">
        <title>Genome Sequence and Methylome of Soil Bacterium Gemmatirosa kalamazoonensis KBS708T, a Member of the Rarely Cultivated Gemmatimonadetes Phylum.</title>
        <authorList>
            <person name="Debruyn J.M."/>
            <person name="Radosevich M."/>
            <person name="Wommack K.E."/>
            <person name="Polson S.W."/>
            <person name="Hauser L.J."/>
            <person name="Fawaz M.N."/>
            <person name="Korlach J."/>
            <person name="Tsai Y.C."/>
        </authorList>
    </citation>
    <scope>NUCLEOTIDE SEQUENCE [LARGE SCALE GENOMIC DNA]</scope>
    <source>
        <strain evidence="7 8">KBS708</strain>
    </source>
</reference>
<evidence type="ECO:0000259" key="6">
    <source>
        <dbReference type="Pfam" id="PF08281"/>
    </source>
</evidence>
<dbReference type="InterPro" id="IPR013324">
    <property type="entry name" value="RNA_pol_sigma_r3/r4-like"/>
</dbReference>
<dbReference type="Pfam" id="PF04542">
    <property type="entry name" value="Sigma70_r2"/>
    <property type="match status" value="1"/>
</dbReference>
<evidence type="ECO:0000256" key="3">
    <source>
        <dbReference type="ARBA" id="ARBA00023082"/>
    </source>
</evidence>
<name>W0RGL2_9BACT</name>
<proteinExistence type="inferred from homology"/>
<dbReference type="OrthoDB" id="1524077at2"/>
<dbReference type="InterPro" id="IPR013325">
    <property type="entry name" value="RNA_pol_sigma_r2"/>
</dbReference>
<keyword evidence="8" id="KW-1185">Reference proteome</keyword>
<dbReference type="PANTHER" id="PTHR43133">
    <property type="entry name" value="RNA POLYMERASE ECF-TYPE SIGMA FACTO"/>
    <property type="match status" value="1"/>
</dbReference>
<evidence type="ECO:0000256" key="1">
    <source>
        <dbReference type="ARBA" id="ARBA00010641"/>
    </source>
</evidence>
<dbReference type="Pfam" id="PF08281">
    <property type="entry name" value="Sigma70_r4_2"/>
    <property type="match status" value="1"/>
</dbReference>
<evidence type="ECO:0000313" key="8">
    <source>
        <dbReference type="Proteomes" id="UP000019151"/>
    </source>
</evidence>
<dbReference type="eggNOG" id="COG1595">
    <property type="taxonomic scope" value="Bacteria"/>
</dbReference>
<dbReference type="HOGENOM" id="CLU_047691_4_2_0"/>
<dbReference type="RefSeq" id="WP_158508760.1">
    <property type="nucleotide sequence ID" value="NZ_CP007128.1"/>
</dbReference>
<evidence type="ECO:0000313" key="7">
    <source>
        <dbReference type="EMBL" id="AHG89921.1"/>
    </source>
</evidence>
<dbReference type="InParanoid" id="W0RGL2"/>
<keyword evidence="4" id="KW-0804">Transcription</keyword>
<dbReference type="Gene3D" id="1.10.10.10">
    <property type="entry name" value="Winged helix-like DNA-binding domain superfamily/Winged helix DNA-binding domain"/>
    <property type="match status" value="1"/>
</dbReference>
<evidence type="ECO:0000256" key="2">
    <source>
        <dbReference type="ARBA" id="ARBA00023015"/>
    </source>
</evidence>
<dbReference type="InterPro" id="IPR007627">
    <property type="entry name" value="RNA_pol_sigma70_r2"/>
</dbReference>
<keyword evidence="2" id="KW-0805">Transcription regulation</keyword>
<dbReference type="NCBIfam" id="TIGR02937">
    <property type="entry name" value="sigma70-ECF"/>
    <property type="match status" value="1"/>
</dbReference>
<dbReference type="EMBL" id="CP007128">
    <property type="protein sequence ID" value="AHG89921.1"/>
    <property type="molecule type" value="Genomic_DNA"/>
</dbReference>
<organism evidence="7 8">
    <name type="scientific">Gemmatirosa kalamazoonensis</name>
    <dbReference type="NCBI Taxonomy" id="861299"/>
    <lineage>
        <taxon>Bacteria</taxon>
        <taxon>Pseudomonadati</taxon>
        <taxon>Gemmatimonadota</taxon>
        <taxon>Gemmatimonadia</taxon>
        <taxon>Gemmatimonadales</taxon>
        <taxon>Gemmatimonadaceae</taxon>
        <taxon>Gemmatirosa</taxon>
    </lineage>
</organism>
<dbReference type="NCBIfam" id="TIGR02985">
    <property type="entry name" value="Sig70_bacteroi1"/>
    <property type="match status" value="1"/>
</dbReference>
<comment type="similarity">
    <text evidence="1">Belongs to the sigma-70 factor family. ECF subfamily.</text>
</comment>
<dbReference type="InterPro" id="IPR036388">
    <property type="entry name" value="WH-like_DNA-bd_sf"/>
</dbReference>
<dbReference type="PANTHER" id="PTHR43133:SF46">
    <property type="entry name" value="RNA POLYMERASE SIGMA-70 FACTOR ECF SUBFAMILY"/>
    <property type="match status" value="1"/>
</dbReference>